<proteinExistence type="predicted"/>
<reference evidence="1" key="2">
    <citation type="submission" date="2012-12" db="EMBL/GenBank/DDBJ databases">
        <authorList>
            <consortium name="WormBase Consortium"/>
            <person name="Ghedin E."/>
            <person name="Paulini M."/>
        </authorList>
    </citation>
    <scope>NUCLEOTIDE SEQUENCE</scope>
    <source>
        <strain evidence="1">FR3</strain>
    </source>
</reference>
<dbReference type="EMBL" id="LN856998">
    <property type="protein sequence ID" value="CDP98655.1"/>
    <property type="molecule type" value="Genomic_DNA"/>
</dbReference>
<accession>A0A1I9G3S3</accession>
<name>A0A1I9G3S3_BRUMA</name>
<reference evidence="1" key="1">
    <citation type="journal article" date="2007" name="Science">
        <title>Draft genome of the filarial nematode parasite Brugia malayi.</title>
        <authorList>
            <person name="Ghedin E."/>
            <person name="Wang S."/>
            <person name="Spiro D."/>
            <person name="Caler E."/>
            <person name="Zhao Q."/>
            <person name="Crabtree J."/>
            <person name="Allen J.E."/>
            <person name="Delcher A.L."/>
            <person name="Guiliano D.B."/>
            <person name="Miranda-Saavedra D."/>
            <person name="Angiuoli S.V."/>
            <person name="Creasy T."/>
            <person name="Amedeo P."/>
            <person name="Haas B."/>
            <person name="El-Sayed N.M."/>
            <person name="Wortman J.R."/>
            <person name="Feldblyum T."/>
            <person name="Tallon L."/>
            <person name="Schatz M."/>
            <person name="Shumway M."/>
            <person name="Koo H."/>
            <person name="Salzberg S.L."/>
            <person name="Schobel S."/>
            <person name="Pertea M."/>
            <person name="Pop M."/>
            <person name="White O."/>
            <person name="Barton G.J."/>
            <person name="Carlow C.K."/>
            <person name="Crawford M.J."/>
            <person name="Daub J."/>
            <person name="Dimmic M.W."/>
            <person name="Estes C.F."/>
            <person name="Foster J.M."/>
            <person name="Ganatra M."/>
            <person name="Gregory W.F."/>
            <person name="Johnson N.M."/>
            <person name="Jin J."/>
            <person name="Komuniecki R."/>
            <person name="Korf I."/>
            <person name="Kumar S."/>
            <person name="Laney S."/>
            <person name="Li B.W."/>
            <person name="Li W."/>
            <person name="Lindblom T.H."/>
            <person name="Lustigman S."/>
            <person name="Ma D."/>
            <person name="Maina C.V."/>
            <person name="Martin D.M."/>
            <person name="McCarter J.P."/>
            <person name="McReynolds L."/>
            <person name="Mitreva M."/>
            <person name="Nutman T.B."/>
            <person name="Parkinson J."/>
            <person name="Peregrin-Alvarez J.M."/>
            <person name="Poole C."/>
            <person name="Ren Q."/>
            <person name="Saunders L."/>
            <person name="Sluder A.E."/>
            <person name="Smith K."/>
            <person name="Stanke M."/>
            <person name="Unnasch T.R."/>
            <person name="Ware J."/>
            <person name="Wei A.D."/>
            <person name="Weil G."/>
            <person name="Williams D.J."/>
            <person name="Zhang Y."/>
            <person name="Williams S.A."/>
            <person name="Fraser-Liggett C."/>
            <person name="Slatko B."/>
            <person name="Blaxter M.L."/>
            <person name="Scott A.L."/>
        </authorList>
    </citation>
    <scope>NUCLEOTIDE SEQUENCE</scope>
    <source>
        <strain evidence="1">FR3</strain>
    </source>
</reference>
<protein>
    <submittedName>
        <fullName evidence="1">Bm1442</fullName>
    </submittedName>
</protein>
<sequence length="55" mass="6192">MEKAALKLNYCINFVDILFKKKNTLNGILVLKQLSTVNTFNKDISMLTSKAVSQT</sequence>
<organism evidence="1">
    <name type="scientific">Brugia malayi</name>
    <name type="common">Filarial nematode worm</name>
    <dbReference type="NCBI Taxonomy" id="6279"/>
    <lineage>
        <taxon>Eukaryota</taxon>
        <taxon>Metazoa</taxon>
        <taxon>Ecdysozoa</taxon>
        <taxon>Nematoda</taxon>
        <taxon>Chromadorea</taxon>
        <taxon>Rhabditida</taxon>
        <taxon>Spirurina</taxon>
        <taxon>Spiruromorpha</taxon>
        <taxon>Filarioidea</taxon>
        <taxon>Onchocercidae</taxon>
        <taxon>Brugia</taxon>
    </lineage>
</organism>
<gene>
    <name evidence="1" type="primary">Bm1442</name>
    <name evidence="1" type="ORF">BM_Bm1442</name>
</gene>
<evidence type="ECO:0000313" key="1">
    <source>
        <dbReference type="EMBL" id="CDP98655.1"/>
    </source>
</evidence>
<dbReference type="AlphaFoldDB" id="A0A1I9G3S3"/>